<feature type="domain" description="HTH tetR-type" evidence="5">
    <location>
        <begin position="25"/>
        <end position="85"/>
    </location>
</feature>
<dbReference type="PRINTS" id="PR00455">
    <property type="entry name" value="HTHTETR"/>
</dbReference>
<evidence type="ECO:0000256" key="2">
    <source>
        <dbReference type="ARBA" id="ARBA00023125"/>
    </source>
</evidence>
<organism evidence="6 7">
    <name type="scientific">Prauserella flavalba</name>
    <dbReference type="NCBI Taxonomy" id="1477506"/>
    <lineage>
        <taxon>Bacteria</taxon>
        <taxon>Bacillati</taxon>
        <taxon>Actinomycetota</taxon>
        <taxon>Actinomycetes</taxon>
        <taxon>Pseudonocardiales</taxon>
        <taxon>Pseudonocardiaceae</taxon>
        <taxon>Prauserella</taxon>
    </lineage>
</organism>
<dbReference type="PANTHER" id="PTHR47752">
    <property type="entry name" value="HTH-TYPE TRANSCRIPTIONAL REPRESSOR FABR"/>
    <property type="match status" value="1"/>
</dbReference>
<protein>
    <submittedName>
        <fullName evidence="6">TetR family transcriptional regulator</fullName>
    </submittedName>
</protein>
<dbReference type="Proteomes" id="UP000247892">
    <property type="component" value="Unassembled WGS sequence"/>
</dbReference>
<dbReference type="EMBL" id="MASU01000013">
    <property type="protein sequence ID" value="PXY24511.1"/>
    <property type="molecule type" value="Genomic_DNA"/>
</dbReference>
<dbReference type="PROSITE" id="PS50977">
    <property type="entry name" value="HTH_TETR_2"/>
    <property type="match status" value="1"/>
</dbReference>
<comment type="caution">
    <text evidence="6">The sequence shown here is derived from an EMBL/GenBank/DDBJ whole genome shotgun (WGS) entry which is preliminary data.</text>
</comment>
<keyword evidence="2 4" id="KW-0238">DNA-binding</keyword>
<evidence type="ECO:0000313" key="7">
    <source>
        <dbReference type="Proteomes" id="UP000247892"/>
    </source>
</evidence>
<dbReference type="PANTHER" id="PTHR47752:SF1">
    <property type="entry name" value="HTH-TYPE TRANSCRIPTIONAL REPRESSOR FABR"/>
    <property type="match status" value="1"/>
</dbReference>
<dbReference type="InterPro" id="IPR050692">
    <property type="entry name" value="HTH_transcr_repressor_FabR"/>
</dbReference>
<keyword evidence="3" id="KW-0804">Transcription</keyword>
<feature type="DNA-binding region" description="H-T-H motif" evidence="4">
    <location>
        <begin position="48"/>
        <end position="67"/>
    </location>
</feature>
<proteinExistence type="predicted"/>
<dbReference type="InterPro" id="IPR054129">
    <property type="entry name" value="DesT_TetR_C"/>
</dbReference>
<evidence type="ECO:0000256" key="3">
    <source>
        <dbReference type="ARBA" id="ARBA00023163"/>
    </source>
</evidence>
<dbReference type="Pfam" id="PF00440">
    <property type="entry name" value="TetR_N"/>
    <property type="match status" value="1"/>
</dbReference>
<dbReference type="Pfam" id="PF21943">
    <property type="entry name" value="TetR_C_46"/>
    <property type="match status" value="1"/>
</dbReference>
<dbReference type="InterPro" id="IPR009057">
    <property type="entry name" value="Homeodomain-like_sf"/>
</dbReference>
<evidence type="ECO:0000259" key="5">
    <source>
        <dbReference type="PROSITE" id="PS50977"/>
    </source>
</evidence>
<dbReference type="SUPFAM" id="SSF46689">
    <property type="entry name" value="Homeodomain-like"/>
    <property type="match status" value="1"/>
</dbReference>
<dbReference type="Gene3D" id="1.10.10.60">
    <property type="entry name" value="Homeodomain-like"/>
    <property type="match status" value="1"/>
</dbReference>
<evidence type="ECO:0000256" key="4">
    <source>
        <dbReference type="PROSITE-ProRule" id="PRU00335"/>
    </source>
</evidence>
<evidence type="ECO:0000256" key="1">
    <source>
        <dbReference type="ARBA" id="ARBA00023015"/>
    </source>
</evidence>
<keyword evidence="7" id="KW-1185">Reference proteome</keyword>
<dbReference type="GO" id="GO:0003677">
    <property type="term" value="F:DNA binding"/>
    <property type="evidence" value="ECO:0007669"/>
    <property type="project" value="UniProtKB-UniRule"/>
</dbReference>
<accession>A0A318LEN9</accession>
<dbReference type="Gene3D" id="1.10.357.10">
    <property type="entry name" value="Tetracycline Repressor, domain 2"/>
    <property type="match status" value="1"/>
</dbReference>
<keyword evidence="1" id="KW-0805">Transcription regulation</keyword>
<sequence>MAYNVDVRTLNAVTAEPVSRHERKERTRRALLDAALRLFAERGFGGVSLREVAKQAGIVPTAFYRHFASMEDLGVALVEESMRTLRGMIRSARNDPRTSAGMIRASVRTLAEHVRANEAHYWFLIRERYGGTGAVRQAIGIELRLFSRELAVDLARFEYLREWSTEDLNMMADLIVTAMLGTVLDLLEARQGDTEADARIVRTAEKRLRLITLGVPGWRTGQA</sequence>
<reference evidence="6 7" key="1">
    <citation type="submission" date="2016-07" db="EMBL/GenBank/DDBJ databases">
        <title>Draft genome sequence of Prauserella sp. YIM 121212, isolated from alkaline soil.</title>
        <authorList>
            <person name="Ruckert C."/>
            <person name="Albersmeier A."/>
            <person name="Jiang C.-L."/>
            <person name="Jiang Y."/>
            <person name="Kalinowski J."/>
            <person name="Schneider O."/>
            <person name="Winkler A."/>
            <person name="Zotchev S.B."/>
        </authorList>
    </citation>
    <scope>NUCLEOTIDE SEQUENCE [LARGE SCALE GENOMIC DNA]</scope>
    <source>
        <strain evidence="6 7">YIM 121212</strain>
    </source>
</reference>
<dbReference type="OrthoDB" id="8617654at2"/>
<dbReference type="InterPro" id="IPR001647">
    <property type="entry name" value="HTH_TetR"/>
</dbReference>
<name>A0A318LEN9_9PSEU</name>
<evidence type="ECO:0000313" key="6">
    <source>
        <dbReference type="EMBL" id="PXY24511.1"/>
    </source>
</evidence>
<gene>
    <name evidence="6" type="ORF">BA062_30375</name>
</gene>
<dbReference type="AlphaFoldDB" id="A0A318LEN9"/>